<evidence type="ECO:0000313" key="4">
    <source>
        <dbReference type="Proteomes" id="UP001237642"/>
    </source>
</evidence>
<evidence type="ECO:0000313" key="3">
    <source>
        <dbReference type="EMBL" id="KAK1401262.1"/>
    </source>
</evidence>
<reference evidence="3" key="2">
    <citation type="submission" date="2023-05" db="EMBL/GenBank/DDBJ databases">
        <authorList>
            <person name="Schelkunov M.I."/>
        </authorList>
    </citation>
    <scope>NUCLEOTIDE SEQUENCE</scope>
    <source>
        <strain evidence="3">Hsosn_3</strain>
        <tissue evidence="3">Leaf</tissue>
    </source>
</reference>
<evidence type="ECO:0000256" key="1">
    <source>
        <dbReference type="SAM" id="MobiDB-lite"/>
    </source>
</evidence>
<dbReference type="PANTHER" id="PTHR34465:SF4">
    <property type="entry name" value="CARBOXYL-TERMINAL HYDROLASE-LIKE PROTEIN, PUTATIVE (DUF627 AND DUF629)-RELATED"/>
    <property type="match status" value="1"/>
</dbReference>
<accession>A0AAD8JF24</accession>
<organism evidence="3 4">
    <name type="scientific">Heracleum sosnowskyi</name>
    <dbReference type="NCBI Taxonomy" id="360622"/>
    <lineage>
        <taxon>Eukaryota</taxon>
        <taxon>Viridiplantae</taxon>
        <taxon>Streptophyta</taxon>
        <taxon>Embryophyta</taxon>
        <taxon>Tracheophyta</taxon>
        <taxon>Spermatophyta</taxon>
        <taxon>Magnoliopsida</taxon>
        <taxon>eudicotyledons</taxon>
        <taxon>Gunneridae</taxon>
        <taxon>Pentapetalae</taxon>
        <taxon>asterids</taxon>
        <taxon>campanulids</taxon>
        <taxon>Apiales</taxon>
        <taxon>Apiaceae</taxon>
        <taxon>Apioideae</taxon>
        <taxon>apioid superclade</taxon>
        <taxon>Tordylieae</taxon>
        <taxon>Tordyliinae</taxon>
        <taxon>Heracleum</taxon>
    </lineage>
</organism>
<dbReference type="PANTHER" id="PTHR34465">
    <property type="entry name" value="CARBOXYL-TERMINAL HYDROLASE-LIKE PROTEIN, PUTATIVE (DUF627 AND DUF629)-RELATED"/>
    <property type="match status" value="1"/>
</dbReference>
<dbReference type="AlphaFoldDB" id="A0AAD8JF24"/>
<feature type="domain" description="DUF627" evidence="2">
    <location>
        <begin position="15"/>
        <end position="80"/>
    </location>
</feature>
<proteinExistence type="predicted"/>
<gene>
    <name evidence="3" type="ORF">POM88_000867</name>
</gene>
<protein>
    <recommendedName>
        <fullName evidence="2">DUF627 domain-containing protein</fullName>
    </recommendedName>
</protein>
<reference evidence="3" key="1">
    <citation type="submission" date="2023-02" db="EMBL/GenBank/DDBJ databases">
        <title>Genome of toxic invasive species Heracleum sosnowskyi carries increased number of genes despite the absence of recent whole-genome duplications.</title>
        <authorList>
            <person name="Schelkunov M."/>
            <person name="Shtratnikova V."/>
            <person name="Makarenko M."/>
            <person name="Klepikova A."/>
            <person name="Omelchenko D."/>
            <person name="Novikova G."/>
            <person name="Obukhova E."/>
            <person name="Bogdanov V."/>
            <person name="Penin A."/>
            <person name="Logacheva M."/>
        </authorList>
    </citation>
    <scope>NUCLEOTIDE SEQUENCE</scope>
    <source>
        <strain evidence="3">Hsosn_3</strain>
        <tissue evidence="3">Leaf</tissue>
    </source>
</reference>
<dbReference type="EMBL" id="JAUIZM010000001">
    <property type="protein sequence ID" value="KAK1401262.1"/>
    <property type="molecule type" value="Genomic_DNA"/>
</dbReference>
<evidence type="ECO:0000259" key="2">
    <source>
        <dbReference type="Pfam" id="PF04781"/>
    </source>
</evidence>
<dbReference type="Proteomes" id="UP001237642">
    <property type="component" value="Unassembled WGS sequence"/>
</dbReference>
<sequence>MKALCGDIKSVIDLGLVYGVQGTFCFMATSIIDDVGMKEKYLRNANESAKKATVLSPNSVEYAHFYAKLLYEAAKEYDEVAKEYVFSTVKMLEKQSNHVDHNFIYESYERKDIHLRTTYFVDNNSSKDVHDSSPQEKEMVDKFESEGL</sequence>
<name>A0AAD8JF24_9APIA</name>
<feature type="region of interest" description="Disordered" evidence="1">
    <location>
        <begin position="125"/>
        <end position="148"/>
    </location>
</feature>
<dbReference type="InterPro" id="IPR006866">
    <property type="entry name" value="DUF627_N"/>
</dbReference>
<keyword evidence="4" id="KW-1185">Reference proteome</keyword>
<comment type="caution">
    <text evidence="3">The sequence shown here is derived from an EMBL/GenBank/DDBJ whole genome shotgun (WGS) entry which is preliminary data.</text>
</comment>
<dbReference type="Pfam" id="PF04781">
    <property type="entry name" value="DUF627"/>
    <property type="match status" value="1"/>
</dbReference>